<dbReference type="PROSITE" id="PS50006">
    <property type="entry name" value="FHA_DOMAIN"/>
    <property type="match status" value="1"/>
</dbReference>
<accession>A0A1I4YU54</accession>
<feature type="region of interest" description="Disordered" evidence="1">
    <location>
        <begin position="293"/>
        <end position="313"/>
    </location>
</feature>
<evidence type="ECO:0000313" key="3">
    <source>
        <dbReference type="EMBL" id="SFN41554.1"/>
    </source>
</evidence>
<dbReference type="RefSeq" id="WP_175498076.1">
    <property type="nucleotide sequence ID" value="NZ_FOVF01000020.1"/>
</dbReference>
<organism evidence="3 4">
    <name type="scientific">Dokdonella immobilis</name>
    <dbReference type="NCBI Taxonomy" id="578942"/>
    <lineage>
        <taxon>Bacteria</taxon>
        <taxon>Pseudomonadati</taxon>
        <taxon>Pseudomonadota</taxon>
        <taxon>Gammaproteobacteria</taxon>
        <taxon>Lysobacterales</taxon>
        <taxon>Rhodanobacteraceae</taxon>
        <taxon>Dokdonella</taxon>
    </lineage>
</organism>
<feature type="domain" description="FHA" evidence="2">
    <location>
        <begin position="25"/>
        <end position="75"/>
    </location>
</feature>
<name>A0A1I4YU54_9GAMM</name>
<dbReference type="Pfam" id="PF00498">
    <property type="entry name" value="FHA"/>
    <property type="match status" value="1"/>
</dbReference>
<protein>
    <submittedName>
        <fullName evidence="3">GAF domain-containing protein</fullName>
    </submittedName>
</protein>
<dbReference type="InterPro" id="IPR000253">
    <property type="entry name" value="FHA_dom"/>
</dbReference>
<proteinExistence type="predicted"/>
<dbReference type="EMBL" id="FOVF01000020">
    <property type="protein sequence ID" value="SFN41554.1"/>
    <property type="molecule type" value="Genomic_DNA"/>
</dbReference>
<evidence type="ECO:0000313" key="4">
    <source>
        <dbReference type="Proteomes" id="UP000198575"/>
    </source>
</evidence>
<dbReference type="InterPro" id="IPR029016">
    <property type="entry name" value="GAF-like_dom_sf"/>
</dbReference>
<dbReference type="Proteomes" id="UP000198575">
    <property type="component" value="Unassembled WGS sequence"/>
</dbReference>
<dbReference type="SUPFAM" id="SSF49879">
    <property type="entry name" value="SMAD/FHA domain"/>
    <property type="match status" value="1"/>
</dbReference>
<dbReference type="Gene3D" id="2.60.200.20">
    <property type="match status" value="1"/>
</dbReference>
<dbReference type="SMART" id="SM00065">
    <property type="entry name" value="GAF"/>
    <property type="match status" value="1"/>
</dbReference>
<dbReference type="InterPro" id="IPR050923">
    <property type="entry name" value="Cell_Proc_Reg/RNA_Proc"/>
</dbReference>
<dbReference type="Gene3D" id="3.30.450.40">
    <property type="match status" value="1"/>
</dbReference>
<sequence length="313" mass="34399">MQARLSIHVPDEAVHVHELGPRREFILGRDPQCDVVVHHHSISRRHASLSLDASEHWQLRDLGSKNATRVDGRPLSASHVLSHGAWFALGDVYVRFEHVDDAAQGASRTEQGRRRHSSMIWNTRLRHGTQAQKLIADLLRGIVDIAEAKRGFLLSTDRHGEWRVRACHAIGPEEISGRRFSGSRGAIERAISARRPVYLSDQRDQAWLQQQASVLDAGIRALLAIPLLRDGKVLGVVYADTDDAERVYTDLDAQLLDALVDHAGNVMSALELEASLAEVSALLQVGSDGASAELGPAPHWTGSQPALGRETRA</sequence>
<gene>
    <name evidence="3" type="ORF">SAMN05216289_12018</name>
</gene>
<dbReference type="InterPro" id="IPR008984">
    <property type="entry name" value="SMAD_FHA_dom_sf"/>
</dbReference>
<dbReference type="SUPFAM" id="SSF55781">
    <property type="entry name" value="GAF domain-like"/>
    <property type="match status" value="1"/>
</dbReference>
<dbReference type="AlphaFoldDB" id="A0A1I4YU54"/>
<reference evidence="3 4" key="1">
    <citation type="submission" date="2016-10" db="EMBL/GenBank/DDBJ databases">
        <authorList>
            <person name="de Groot N.N."/>
        </authorList>
    </citation>
    <scope>NUCLEOTIDE SEQUENCE [LARGE SCALE GENOMIC DNA]</scope>
    <source>
        <strain evidence="3 4">CGMCC 1.7659</strain>
    </source>
</reference>
<dbReference type="PANTHER" id="PTHR23308">
    <property type="entry name" value="NUCLEAR INHIBITOR OF PROTEIN PHOSPHATASE-1"/>
    <property type="match status" value="1"/>
</dbReference>
<evidence type="ECO:0000259" key="2">
    <source>
        <dbReference type="PROSITE" id="PS50006"/>
    </source>
</evidence>
<evidence type="ECO:0000256" key="1">
    <source>
        <dbReference type="SAM" id="MobiDB-lite"/>
    </source>
</evidence>
<dbReference type="SMART" id="SM00240">
    <property type="entry name" value="FHA"/>
    <property type="match status" value="1"/>
</dbReference>
<keyword evidence="4" id="KW-1185">Reference proteome</keyword>
<dbReference type="CDD" id="cd00060">
    <property type="entry name" value="FHA"/>
    <property type="match status" value="1"/>
</dbReference>
<dbReference type="InterPro" id="IPR003018">
    <property type="entry name" value="GAF"/>
</dbReference>
<dbReference type="STRING" id="578942.SAMN05216289_12018"/>
<dbReference type="Pfam" id="PF13185">
    <property type="entry name" value="GAF_2"/>
    <property type="match status" value="1"/>
</dbReference>